<feature type="compositionally biased region" description="Basic residues" evidence="9">
    <location>
        <begin position="369"/>
        <end position="384"/>
    </location>
</feature>
<feature type="compositionally biased region" description="Basic and acidic residues" evidence="9">
    <location>
        <begin position="1077"/>
        <end position="1111"/>
    </location>
</feature>
<dbReference type="EMBL" id="JAUESC010000381">
    <property type="protein sequence ID" value="KAK0589414.1"/>
    <property type="molecule type" value="Genomic_DNA"/>
</dbReference>
<proteinExistence type="predicted"/>
<feature type="compositionally biased region" description="Polar residues" evidence="9">
    <location>
        <begin position="1132"/>
        <end position="1161"/>
    </location>
</feature>
<dbReference type="GO" id="GO:0008270">
    <property type="term" value="F:zinc ion binding"/>
    <property type="evidence" value="ECO:0007669"/>
    <property type="project" value="UniProtKB-KW"/>
</dbReference>
<dbReference type="InterPro" id="IPR003954">
    <property type="entry name" value="RRM_euk-type"/>
</dbReference>
<keyword evidence="3 8" id="KW-0863">Zinc-finger</keyword>
<feature type="zinc finger region" description="C3H1-type" evidence="8">
    <location>
        <begin position="690"/>
        <end position="720"/>
    </location>
</feature>
<feature type="zinc finger region" description="C3H1-type" evidence="8">
    <location>
        <begin position="556"/>
        <end position="584"/>
    </location>
</feature>
<keyword evidence="5 7" id="KW-0694">RNA-binding</keyword>
<dbReference type="SMART" id="SM00356">
    <property type="entry name" value="ZnF_C3H1"/>
    <property type="match status" value="2"/>
</dbReference>
<comment type="caution">
    <text evidence="12">The sequence shown here is derived from an EMBL/GenBank/DDBJ whole genome shotgun (WGS) entry which is preliminary data.</text>
</comment>
<feature type="region of interest" description="Disordered" evidence="9">
    <location>
        <begin position="359"/>
        <end position="411"/>
    </location>
</feature>
<evidence type="ECO:0000313" key="12">
    <source>
        <dbReference type="EMBL" id="KAK0589414.1"/>
    </source>
</evidence>
<dbReference type="PROSITE" id="PS50102">
    <property type="entry name" value="RRM"/>
    <property type="match status" value="1"/>
</dbReference>
<evidence type="ECO:0000256" key="2">
    <source>
        <dbReference type="ARBA" id="ARBA00022737"/>
    </source>
</evidence>
<feature type="compositionally biased region" description="Acidic residues" evidence="9">
    <location>
        <begin position="1170"/>
        <end position="1183"/>
    </location>
</feature>
<dbReference type="SMART" id="SM00361">
    <property type="entry name" value="RRM_1"/>
    <property type="match status" value="1"/>
</dbReference>
<dbReference type="FunFam" id="3.30.70.330:FF:000318">
    <property type="entry name" value="Zinc finger CCCH domain-containing protein 5"/>
    <property type="match status" value="1"/>
</dbReference>
<feature type="domain" description="C3H1-type" evidence="11">
    <location>
        <begin position="556"/>
        <end position="584"/>
    </location>
</feature>
<feature type="compositionally biased region" description="Basic and acidic residues" evidence="9">
    <location>
        <begin position="401"/>
        <end position="411"/>
    </location>
</feature>
<evidence type="ECO:0000256" key="5">
    <source>
        <dbReference type="ARBA" id="ARBA00022884"/>
    </source>
</evidence>
<dbReference type="GO" id="GO:0089701">
    <property type="term" value="C:U2AF complex"/>
    <property type="evidence" value="ECO:0007669"/>
    <property type="project" value="InterPro"/>
</dbReference>
<feature type="region of interest" description="Disordered" evidence="9">
    <location>
        <begin position="436"/>
        <end position="478"/>
    </location>
</feature>
<dbReference type="SMART" id="SM00360">
    <property type="entry name" value="RRM"/>
    <property type="match status" value="1"/>
</dbReference>
<feature type="compositionally biased region" description="Basic and acidic residues" evidence="9">
    <location>
        <begin position="97"/>
        <end position="112"/>
    </location>
</feature>
<evidence type="ECO:0000313" key="13">
    <source>
        <dbReference type="Proteomes" id="UP001168877"/>
    </source>
</evidence>
<feature type="compositionally biased region" description="Basic and acidic residues" evidence="9">
    <location>
        <begin position="1184"/>
        <end position="1200"/>
    </location>
</feature>
<dbReference type="CDD" id="cd12540">
    <property type="entry name" value="RRM_U2AFBPL"/>
    <property type="match status" value="1"/>
</dbReference>
<dbReference type="PROSITE" id="PS50103">
    <property type="entry name" value="ZF_C3H1"/>
    <property type="match status" value="2"/>
</dbReference>
<feature type="compositionally biased region" description="Basic and acidic residues" evidence="9">
    <location>
        <begin position="882"/>
        <end position="914"/>
    </location>
</feature>
<feature type="region of interest" description="Disordered" evidence="9">
    <location>
        <begin position="94"/>
        <end position="116"/>
    </location>
</feature>
<feature type="compositionally biased region" description="Basic and acidic residues" evidence="9">
    <location>
        <begin position="925"/>
        <end position="953"/>
    </location>
</feature>
<dbReference type="GO" id="GO:0003677">
    <property type="term" value="F:DNA binding"/>
    <property type="evidence" value="ECO:0007669"/>
    <property type="project" value="UniProtKB-KW"/>
</dbReference>
<feature type="compositionally biased region" description="Basic and acidic residues" evidence="9">
    <location>
        <begin position="385"/>
        <end position="394"/>
    </location>
</feature>
<accession>A0AA39SDF5</accession>
<evidence type="ECO:0000259" key="10">
    <source>
        <dbReference type="PROSITE" id="PS50102"/>
    </source>
</evidence>
<keyword evidence="1 8" id="KW-0479">Metal-binding</keyword>
<organism evidence="12 13">
    <name type="scientific">Acer saccharum</name>
    <name type="common">Sugar maple</name>
    <dbReference type="NCBI Taxonomy" id="4024"/>
    <lineage>
        <taxon>Eukaryota</taxon>
        <taxon>Viridiplantae</taxon>
        <taxon>Streptophyta</taxon>
        <taxon>Embryophyta</taxon>
        <taxon>Tracheophyta</taxon>
        <taxon>Spermatophyta</taxon>
        <taxon>Magnoliopsida</taxon>
        <taxon>eudicotyledons</taxon>
        <taxon>Gunneridae</taxon>
        <taxon>Pentapetalae</taxon>
        <taxon>rosids</taxon>
        <taxon>malvids</taxon>
        <taxon>Sapindales</taxon>
        <taxon>Sapindaceae</taxon>
        <taxon>Hippocastanoideae</taxon>
        <taxon>Acereae</taxon>
        <taxon>Acer</taxon>
    </lineage>
</organism>
<feature type="compositionally biased region" description="Polar residues" evidence="9">
    <location>
        <begin position="761"/>
        <end position="773"/>
    </location>
</feature>
<feature type="domain" description="C3H1-type" evidence="11">
    <location>
        <begin position="690"/>
        <end position="720"/>
    </location>
</feature>
<evidence type="ECO:0000256" key="9">
    <source>
        <dbReference type="SAM" id="MobiDB-lite"/>
    </source>
</evidence>
<keyword evidence="2" id="KW-0677">Repeat</keyword>
<gene>
    <name evidence="12" type="ORF">LWI29_013965</name>
</gene>
<evidence type="ECO:0000256" key="4">
    <source>
        <dbReference type="ARBA" id="ARBA00022833"/>
    </source>
</evidence>
<keyword evidence="4 8" id="KW-0862">Zinc</keyword>
<dbReference type="SUPFAM" id="SSF54928">
    <property type="entry name" value="RNA-binding domain, RBD"/>
    <property type="match status" value="1"/>
</dbReference>
<evidence type="ECO:0000259" key="11">
    <source>
        <dbReference type="PROSITE" id="PS50103"/>
    </source>
</evidence>
<reference evidence="12" key="1">
    <citation type="journal article" date="2022" name="Plant J.">
        <title>Strategies of tolerance reflected in two North American maple genomes.</title>
        <authorList>
            <person name="McEvoy S.L."/>
            <person name="Sezen U.U."/>
            <person name="Trouern-Trend A."/>
            <person name="McMahon S.M."/>
            <person name="Schaberg P.G."/>
            <person name="Yang J."/>
            <person name="Wegrzyn J.L."/>
            <person name="Swenson N.G."/>
        </authorList>
    </citation>
    <scope>NUCLEOTIDE SEQUENCE</scope>
    <source>
        <strain evidence="12">NS2018</strain>
    </source>
</reference>
<name>A0AA39SDF5_ACESA</name>
<feature type="region of interest" description="Disordered" evidence="9">
    <location>
        <begin position="760"/>
        <end position="825"/>
    </location>
</feature>
<feature type="compositionally biased region" description="Basic and acidic residues" evidence="9">
    <location>
        <begin position="959"/>
        <end position="1006"/>
    </location>
</feature>
<dbReference type="Gene3D" id="3.30.70.330">
    <property type="match status" value="1"/>
</dbReference>
<evidence type="ECO:0000256" key="6">
    <source>
        <dbReference type="ARBA" id="ARBA00023125"/>
    </source>
</evidence>
<evidence type="ECO:0000256" key="8">
    <source>
        <dbReference type="PROSITE-ProRule" id="PRU00723"/>
    </source>
</evidence>
<keyword evidence="13" id="KW-1185">Reference proteome</keyword>
<feature type="compositionally biased region" description="Basic and acidic residues" evidence="9">
    <location>
        <begin position="857"/>
        <end position="868"/>
    </location>
</feature>
<dbReference type="Pfam" id="PF10536">
    <property type="entry name" value="PMD"/>
    <property type="match status" value="1"/>
</dbReference>
<dbReference type="GO" id="GO:0003723">
    <property type="term" value="F:RNA binding"/>
    <property type="evidence" value="ECO:0007669"/>
    <property type="project" value="UniProtKB-UniRule"/>
</dbReference>
<feature type="compositionally biased region" description="Basic residues" evidence="9">
    <location>
        <begin position="869"/>
        <end position="881"/>
    </location>
</feature>
<dbReference type="InterPro" id="IPR000504">
    <property type="entry name" value="RRM_dom"/>
</dbReference>
<feature type="compositionally biased region" description="Basic and acidic residues" evidence="9">
    <location>
        <begin position="786"/>
        <end position="825"/>
    </location>
</feature>
<feature type="region of interest" description="Disordered" evidence="9">
    <location>
        <begin position="506"/>
        <end position="530"/>
    </location>
</feature>
<feature type="region of interest" description="Disordered" evidence="9">
    <location>
        <begin position="131"/>
        <end position="154"/>
    </location>
</feature>
<feature type="compositionally biased region" description="Basic residues" evidence="9">
    <location>
        <begin position="1007"/>
        <end position="1022"/>
    </location>
</feature>
<dbReference type="InterPro" id="IPR019557">
    <property type="entry name" value="AminoTfrase-like_pln_mobile"/>
</dbReference>
<dbReference type="Proteomes" id="UP001168877">
    <property type="component" value="Unassembled WGS sequence"/>
</dbReference>
<dbReference type="InterPro" id="IPR009145">
    <property type="entry name" value="U2AF_small"/>
</dbReference>
<dbReference type="PANTHER" id="PTHR12620">
    <property type="entry name" value="U2 SNRNP AUXILIARY FACTOR, SMALL SUBUNIT"/>
    <property type="match status" value="1"/>
</dbReference>
<reference evidence="12" key="2">
    <citation type="submission" date="2023-06" db="EMBL/GenBank/DDBJ databases">
        <authorList>
            <person name="Swenson N.G."/>
            <person name="Wegrzyn J.L."/>
            <person name="Mcevoy S.L."/>
        </authorList>
    </citation>
    <scope>NUCLEOTIDE SEQUENCE</scope>
    <source>
        <strain evidence="12">NS2018</strain>
        <tissue evidence="12">Leaf</tissue>
    </source>
</reference>
<feature type="domain" description="RRM" evidence="10">
    <location>
        <begin position="588"/>
        <end position="688"/>
    </location>
</feature>
<feature type="region of interest" description="Disordered" evidence="9">
    <location>
        <begin position="842"/>
        <end position="1208"/>
    </location>
</feature>
<dbReference type="InterPro" id="IPR000571">
    <property type="entry name" value="Znf_CCCH"/>
</dbReference>
<dbReference type="InterPro" id="IPR035979">
    <property type="entry name" value="RBD_domain_sf"/>
</dbReference>
<feature type="compositionally biased region" description="Basic and acidic residues" evidence="9">
    <location>
        <begin position="506"/>
        <end position="520"/>
    </location>
</feature>
<feature type="compositionally biased region" description="Basic and acidic residues" evidence="9">
    <location>
        <begin position="1023"/>
        <end position="1048"/>
    </location>
</feature>
<dbReference type="GO" id="GO:0000398">
    <property type="term" value="P:mRNA splicing, via spliceosome"/>
    <property type="evidence" value="ECO:0007669"/>
    <property type="project" value="InterPro"/>
</dbReference>
<feature type="compositionally biased region" description="Basic and acidic residues" evidence="9">
    <location>
        <begin position="449"/>
        <end position="473"/>
    </location>
</feature>
<evidence type="ECO:0008006" key="14">
    <source>
        <dbReference type="Google" id="ProtNLM"/>
    </source>
</evidence>
<dbReference type="AlphaFoldDB" id="A0AA39SDF5"/>
<evidence type="ECO:0000256" key="1">
    <source>
        <dbReference type="ARBA" id="ARBA00022723"/>
    </source>
</evidence>
<evidence type="ECO:0000256" key="7">
    <source>
        <dbReference type="PROSITE-ProRule" id="PRU00176"/>
    </source>
</evidence>
<dbReference type="Pfam" id="PF00076">
    <property type="entry name" value="RRM_1"/>
    <property type="match status" value="1"/>
</dbReference>
<sequence length="1208" mass="140038">MVEEGRVSGDGVSDVVPIEKSAKGDEVDMVTLENAEVDRIKRGSGSLENFINNFGQSINDNGMCSDPEPVAKSKAQIFQAGSIGGPTEILIRGAQRKGKEVKTDGGGHREQGKSQNRIWVRKARSSDFGEKLVEKSADVSESSSSKRKSRDLTTVEDEGLNRKISKSEKQTNEIVTGNLRDGVKEVQVSEDKVQETTQRIISDLGGYNVGVEDVHIVTDLSVSPEQVIWQPYTFELLLSLLDVSVRDQHLWRTIAPLIFFDIIEWHRLDRILRQFGLNQGIPVHCDTEVKIHAVDRRERHPYNWKAYHEQYIKLWAAHEESIVVAEPEESPKHYHDPYMDCVTVLSLNNLTAIANMADEEENETTRLSRKEKKKLAKKKKRKEKRKETAEKEREEAEDPEEQRKLETVLREAEEERERALKEFEERERLWIQAMGLKKKEEEEEEEEEEQRRKALEEEEAKRQLQVEKETGCDKDDDWEYVEEGPAEIIWQGNEIIIKKKKVRVPKKDANQLTGKEDTDRPTSNPLPPQSEVFSDYKSAQQTLESVARQVPNFGTEQDKAHCPFHLKTGACRFGNSCSRVHFYPDKSCTLLIKNMYNGPGLAWEQDEGLEYTDEEVERSYEEFYEDVHTEFLKFGEIVNFKVCKNVSIHLRGNVYVHYKSLESAVLAYQSANGRYFAGKQINCEFVNVTRWKVAICGEYMKSRFKTCSHGTACNFIHCFRNPGGDYEWADWDKPPPKFWVTKMVALFGYSDEYGYEKQVDQDNVGQRRNSNQFSADSDRHRSRGSRSREMDHVKGGSSRSRDDKNDLRESTSSQRHNDDNKKRIKLLDEKLHKESTMFKDYYHSESRNDETDSDGSWSDRDRDKDKDRHHGHRRKSTQHRSRSSEKSADYENSKRRIHEDDSNGNRLDKDKDAQVNHAQTKKSLRYRETRELKDDNGDHENRTHDSYIDRQDRDEDGEREPSDLGKRSRDWSKVGYLDNHEESKKKIDDKSSGDRSDRDADRDRDRHQGHKSKSSRHRSKVLKFREGHRVGKYRGRDNDSGDDSDKERHHSHRRKRSQYGTKESELSDDQNTSIQAKDLDQGERITKADYSRSKSNGDHESGSPGQCDERCISINKNNRWELVSPEEDQNSRSKTFIVQRHQSSESSSPGRYNGRSKSQDLASEYLYNDKDDEDHQESNEDAYEEHHRSGSKSTCDDKDQFSGNSNSY</sequence>
<dbReference type="PRINTS" id="PR01848">
    <property type="entry name" value="U2AUXFACTOR"/>
</dbReference>
<dbReference type="InterPro" id="IPR012677">
    <property type="entry name" value="Nucleotide-bd_a/b_plait_sf"/>
</dbReference>
<evidence type="ECO:0000256" key="3">
    <source>
        <dbReference type="ARBA" id="ARBA00022771"/>
    </source>
</evidence>
<protein>
    <recommendedName>
        <fullName evidence="14">Zinc finger CCCH domain-containing protein 5</fullName>
    </recommendedName>
</protein>
<keyword evidence="6" id="KW-0238">DNA-binding</keyword>
<dbReference type="Pfam" id="PF00642">
    <property type="entry name" value="zf-CCCH"/>
    <property type="match status" value="1"/>
</dbReference>